<feature type="binding site" evidence="19">
    <location>
        <position position="265"/>
    </location>
    <ligand>
        <name>ATP</name>
        <dbReference type="ChEBI" id="CHEBI:30616"/>
    </ligand>
</feature>
<evidence type="ECO:0000313" key="21">
    <source>
        <dbReference type="EMBL" id="HIU43157.1"/>
    </source>
</evidence>
<dbReference type="GO" id="GO:0000049">
    <property type="term" value="F:tRNA binding"/>
    <property type="evidence" value="ECO:0007669"/>
    <property type="project" value="UniProtKB-UniRule"/>
</dbReference>
<keyword evidence="3 19" id="KW-0963">Cytoplasm</keyword>
<evidence type="ECO:0000256" key="7">
    <source>
        <dbReference type="ARBA" id="ARBA00022840"/>
    </source>
</evidence>
<comment type="similarity">
    <text evidence="13 19">Belongs to the ThiI family.</text>
</comment>
<evidence type="ECO:0000256" key="8">
    <source>
        <dbReference type="ARBA" id="ARBA00022884"/>
    </source>
</evidence>
<keyword evidence="7 19" id="KW-0067">ATP-binding</keyword>
<evidence type="ECO:0000256" key="13">
    <source>
        <dbReference type="ARBA" id="ARBA00061472"/>
    </source>
</evidence>
<sequence>MREVLLLKCGELVLKGLNRGRFESRLLHILRARLAPLGDYRLSISQSTIYVEPQEDAPVGEALEVCRRVFGIVSLCRAAACPKEMGAICDTAARYLKDELENVRTFKVEARRADKRFPLTSPQIGAEVGARLLEEHPHLRVRMDGAERVVKVEIREQSAYISGERLPGAGGMPTGTNGRAMLLLSGGIDSPVAGHMMARRGLELGAVHFYSYPYTSEEARDKVIELARILSGWTGKLTVSVVPFTHIQQEIRQKCSEDYFTLVMRRFMMRLAERVARHQGCKALITGESLGQVASQTIESLNATGSVCHMPVFRPLIGMDKEEIVVRARQIGTFETSILPYEDCCTVFTPRHPQTKPRLENVEQQEESLDIEGLVDEAFAGIERITLG</sequence>
<dbReference type="PANTHER" id="PTHR43209:SF1">
    <property type="entry name" value="TRNA SULFURTRANSFERASE"/>
    <property type="match status" value="1"/>
</dbReference>
<dbReference type="GO" id="GO:0009229">
    <property type="term" value="P:thiamine diphosphate biosynthetic process"/>
    <property type="evidence" value="ECO:0007669"/>
    <property type="project" value="UniProtKB-UniRule"/>
</dbReference>
<dbReference type="InterPro" id="IPR054173">
    <property type="entry name" value="ThiI_fer"/>
</dbReference>
<evidence type="ECO:0000256" key="15">
    <source>
        <dbReference type="ARBA" id="ARBA00071867"/>
    </source>
</evidence>
<dbReference type="SUPFAM" id="SSF52402">
    <property type="entry name" value="Adenine nucleotide alpha hydrolases-like"/>
    <property type="match status" value="1"/>
</dbReference>
<evidence type="ECO:0000256" key="4">
    <source>
        <dbReference type="ARBA" id="ARBA00022555"/>
    </source>
</evidence>
<dbReference type="PROSITE" id="PS51165">
    <property type="entry name" value="THUMP"/>
    <property type="match status" value="1"/>
</dbReference>
<comment type="function">
    <text evidence="12 19">Catalyzes the ATP-dependent transfer of a sulfur to tRNA to produce 4-thiouridine in position 8 of tRNAs, which functions as a near-UV photosensor. Also catalyzes the transfer of sulfur to the sulfur carrier protein ThiS, forming ThiS-thiocarboxylate. This is a step in the synthesis of thiazole, in the thiamine biosynthesis pathway. The sulfur is donated as persulfide by IscS.</text>
</comment>
<comment type="subcellular location">
    <subcellularLocation>
        <location evidence="1 19">Cytoplasm</location>
    </subcellularLocation>
</comment>
<dbReference type="InterPro" id="IPR050102">
    <property type="entry name" value="tRNA_sulfurtransferase_ThiI"/>
</dbReference>
<organism evidence="21 22">
    <name type="scientific">Candidatus Ventrousia excrementavium</name>
    <dbReference type="NCBI Taxonomy" id="2840961"/>
    <lineage>
        <taxon>Bacteria</taxon>
        <taxon>Bacillati</taxon>
        <taxon>Bacillota</taxon>
        <taxon>Clostridia</taxon>
        <taxon>Eubacteriales</taxon>
        <taxon>Clostridiaceae</taxon>
        <taxon>Clostridiaceae incertae sedis</taxon>
        <taxon>Candidatus Ventrousia</taxon>
    </lineage>
</organism>
<keyword evidence="9 19" id="KW-0784">Thiamine biosynthesis</keyword>
<dbReference type="AlphaFoldDB" id="A0A9D1ITP2"/>
<feature type="binding site" evidence="19">
    <location>
        <begin position="208"/>
        <end position="209"/>
    </location>
    <ligand>
        <name>ATP</name>
        <dbReference type="ChEBI" id="CHEBI:30616"/>
    </ligand>
</feature>
<dbReference type="EMBL" id="DVMR01000028">
    <property type="protein sequence ID" value="HIU43157.1"/>
    <property type="molecule type" value="Genomic_DNA"/>
</dbReference>
<dbReference type="PANTHER" id="PTHR43209">
    <property type="entry name" value="TRNA SULFURTRANSFERASE"/>
    <property type="match status" value="1"/>
</dbReference>
<feature type="binding site" evidence="19">
    <location>
        <position position="296"/>
    </location>
    <ligand>
        <name>ATP</name>
        <dbReference type="ChEBI" id="CHEBI:30616"/>
    </ligand>
</feature>
<dbReference type="InterPro" id="IPR003720">
    <property type="entry name" value="tRNA_STrfase"/>
</dbReference>
<dbReference type="InterPro" id="IPR020536">
    <property type="entry name" value="ThiI_AANH"/>
</dbReference>
<dbReference type="Gene3D" id="3.30.2130.30">
    <property type="match status" value="1"/>
</dbReference>
<dbReference type="GO" id="GO:0002937">
    <property type="term" value="P:tRNA 4-thiouridine biosynthesis"/>
    <property type="evidence" value="ECO:0007669"/>
    <property type="project" value="TreeGrafter"/>
</dbReference>
<dbReference type="SUPFAM" id="SSF143437">
    <property type="entry name" value="THUMP domain-like"/>
    <property type="match status" value="1"/>
</dbReference>
<feature type="binding site" evidence="19">
    <location>
        <begin position="183"/>
        <end position="184"/>
    </location>
    <ligand>
        <name>ATP</name>
        <dbReference type="ChEBI" id="CHEBI:30616"/>
    </ligand>
</feature>
<keyword evidence="4 19" id="KW-0820">tRNA-binding</keyword>
<keyword evidence="5 19" id="KW-0808">Transferase</keyword>
<evidence type="ECO:0000256" key="3">
    <source>
        <dbReference type="ARBA" id="ARBA00022490"/>
    </source>
</evidence>
<evidence type="ECO:0000256" key="5">
    <source>
        <dbReference type="ARBA" id="ARBA00022679"/>
    </source>
</evidence>
<dbReference type="CDD" id="cd01712">
    <property type="entry name" value="PPase_ThiI"/>
    <property type="match status" value="1"/>
</dbReference>
<dbReference type="Pfam" id="PF02568">
    <property type="entry name" value="ThiI"/>
    <property type="match status" value="1"/>
</dbReference>
<dbReference type="EC" id="2.8.1.4" evidence="14 19"/>
<dbReference type="Gene3D" id="3.40.50.620">
    <property type="entry name" value="HUPs"/>
    <property type="match status" value="1"/>
</dbReference>
<keyword evidence="8 19" id="KW-0694">RNA-binding</keyword>
<comment type="catalytic activity">
    <reaction evidence="10 19">
        <text>[ThiI sulfur-carrier protein]-S-sulfanyl-L-cysteine + a uridine in tRNA + 2 reduced [2Fe-2S]-[ferredoxin] + ATP + H(+) = [ThiI sulfur-carrier protein]-L-cysteine + a 4-thiouridine in tRNA + 2 oxidized [2Fe-2S]-[ferredoxin] + AMP + diphosphate</text>
        <dbReference type="Rhea" id="RHEA:24176"/>
        <dbReference type="Rhea" id="RHEA-COMP:10000"/>
        <dbReference type="Rhea" id="RHEA-COMP:10001"/>
        <dbReference type="Rhea" id="RHEA-COMP:13337"/>
        <dbReference type="Rhea" id="RHEA-COMP:13338"/>
        <dbReference type="Rhea" id="RHEA-COMP:13339"/>
        <dbReference type="Rhea" id="RHEA-COMP:13340"/>
        <dbReference type="ChEBI" id="CHEBI:15378"/>
        <dbReference type="ChEBI" id="CHEBI:29950"/>
        <dbReference type="ChEBI" id="CHEBI:30616"/>
        <dbReference type="ChEBI" id="CHEBI:33019"/>
        <dbReference type="ChEBI" id="CHEBI:33737"/>
        <dbReference type="ChEBI" id="CHEBI:33738"/>
        <dbReference type="ChEBI" id="CHEBI:61963"/>
        <dbReference type="ChEBI" id="CHEBI:65315"/>
        <dbReference type="ChEBI" id="CHEBI:136798"/>
        <dbReference type="ChEBI" id="CHEBI:456215"/>
        <dbReference type="EC" id="2.8.1.4"/>
    </reaction>
</comment>
<accession>A0A9D1ITP2</accession>
<dbReference type="Pfam" id="PF22025">
    <property type="entry name" value="ThiI_fer"/>
    <property type="match status" value="1"/>
</dbReference>
<dbReference type="InterPro" id="IPR049961">
    <property type="entry name" value="ThiI_N"/>
</dbReference>
<dbReference type="InterPro" id="IPR049962">
    <property type="entry name" value="THUMP_ThiI"/>
</dbReference>
<feature type="domain" description="THUMP" evidence="20">
    <location>
        <begin position="60"/>
        <end position="165"/>
    </location>
</feature>
<dbReference type="GO" id="GO:0005829">
    <property type="term" value="C:cytosol"/>
    <property type="evidence" value="ECO:0007669"/>
    <property type="project" value="TreeGrafter"/>
</dbReference>
<evidence type="ECO:0000256" key="6">
    <source>
        <dbReference type="ARBA" id="ARBA00022741"/>
    </source>
</evidence>
<dbReference type="GO" id="GO:0009228">
    <property type="term" value="P:thiamine biosynthetic process"/>
    <property type="evidence" value="ECO:0007669"/>
    <property type="project" value="UniProtKB-KW"/>
</dbReference>
<name>A0A9D1ITP2_9CLOT</name>
<keyword evidence="6 19" id="KW-0547">Nucleotide-binding</keyword>
<evidence type="ECO:0000256" key="18">
    <source>
        <dbReference type="ARBA" id="ARBA00080570"/>
    </source>
</evidence>
<gene>
    <name evidence="19 21" type="primary">thiI</name>
    <name evidence="21" type="ORF">IAB67_02540</name>
</gene>
<dbReference type="InterPro" id="IPR014729">
    <property type="entry name" value="Rossmann-like_a/b/a_fold"/>
</dbReference>
<dbReference type="Proteomes" id="UP000824073">
    <property type="component" value="Unassembled WGS sequence"/>
</dbReference>
<dbReference type="GO" id="GO:0052837">
    <property type="term" value="P:thiazole biosynthetic process"/>
    <property type="evidence" value="ECO:0007669"/>
    <property type="project" value="TreeGrafter"/>
</dbReference>
<evidence type="ECO:0000256" key="16">
    <source>
        <dbReference type="ARBA" id="ARBA00075337"/>
    </source>
</evidence>
<dbReference type="SMART" id="SM00981">
    <property type="entry name" value="THUMP"/>
    <property type="match status" value="1"/>
</dbReference>
<evidence type="ECO:0000259" key="20">
    <source>
        <dbReference type="PROSITE" id="PS51165"/>
    </source>
</evidence>
<reference evidence="21" key="2">
    <citation type="journal article" date="2021" name="PeerJ">
        <title>Extensive microbial diversity within the chicken gut microbiome revealed by metagenomics and culture.</title>
        <authorList>
            <person name="Gilroy R."/>
            <person name="Ravi A."/>
            <person name="Getino M."/>
            <person name="Pursley I."/>
            <person name="Horton D.L."/>
            <person name="Alikhan N.F."/>
            <person name="Baker D."/>
            <person name="Gharbi K."/>
            <person name="Hall N."/>
            <person name="Watson M."/>
            <person name="Adriaenssens E.M."/>
            <person name="Foster-Nyarko E."/>
            <person name="Jarju S."/>
            <person name="Secka A."/>
            <person name="Antonio M."/>
            <person name="Oren A."/>
            <person name="Chaudhuri R.R."/>
            <person name="La Ragione R."/>
            <person name="Hildebrand F."/>
            <person name="Pallen M.J."/>
        </authorList>
    </citation>
    <scope>NUCLEOTIDE SEQUENCE</scope>
    <source>
        <strain evidence="21">CHK191-8634</strain>
    </source>
</reference>
<evidence type="ECO:0000256" key="14">
    <source>
        <dbReference type="ARBA" id="ARBA00066827"/>
    </source>
</evidence>
<comment type="catalytic activity">
    <reaction evidence="11 19">
        <text>[ThiS sulfur-carrier protein]-C-terminal Gly-Gly-AMP + S-sulfanyl-L-cysteinyl-[cysteine desulfurase] + AH2 = [ThiS sulfur-carrier protein]-C-terminal-Gly-aminoethanethioate + L-cysteinyl-[cysteine desulfurase] + A + AMP + 2 H(+)</text>
        <dbReference type="Rhea" id="RHEA:43340"/>
        <dbReference type="Rhea" id="RHEA-COMP:12157"/>
        <dbReference type="Rhea" id="RHEA-COMP:12158"/>
        <dbReference type="Rhea" id="RHEA-COMP:12910"/>
        <dbReference type="Rhea" id="RHEA-COMP:19908"/>
        <dbReference type="ChEBI" id="CHEBI:13193"/>
        <dbReference type="ChEBI" id="CHEBI:15378"/>
        <dbReference type="ChEBI" id="CHEBI:17499"/>
        <dbReference type="ChEBI" id="CHEBI:29950"/>
        <dbReference type="ChEBI" id="CHEBI:61963"/>
        <dbReference type="ChEBI" id="CHEBI:90618"/>
        <dbReference type="ChEBI" id="CHEBI:232372"/>
        <dbReference type="ChEBI" id="CHEBI:456215"/>
    </reaction>
</comment>
<evidence type="ECO:0000256" key="11">
    <source>
        <dbReference type="ARBA" id="ARBA00052330"/>
    </source>
</evidence>
<evidence type="ECO:0000313" key="22">
    <source>
        <dbReference type="Proteomes" id="UP000824073"/>
    </source>
</evidence>
<dbReference type="InterPro" id="IPR004114">
    <property type="entry name" value="THUMP_dom"/>
</dbReference>
<dbReference type="GO" id="GO:0005524">
    <property type="term" value="F:ATP binding"/>
    <property type="evidence" value="ECO:0007669"/>
    <property type="project" value="UniProtKB-UniRule"/>
</dbReference>
<dbReference type="CDD" id="cd11716">
    <property type="entry name" value="THUMP_ThiI"/>
    <property type="match status" value="1"/>
</dbReference>
<proteinExistence type="inferred from homology"/>
<dbReference type="Pfam" id="PF02926">
    <property type="entry name" value="THUMP"/>
    <property type="match status" value="1"/>
</dbReference>
<evidence type="ECO:0000256" key="1">
    <source>
        <dbReference type="ARBA" id="ARBA00004496"/>
    </source>
</evidence>
<dbReference type="HAMAP" id="MF_00021">
    <property type="entry name" value="ThiI"/>
    <property type="match status" value="1"/>
</dbReference>
<dbReference type="NCBIfam" id="TIGR00342">
    <property type="entry name" value="tRNA uracil 4-sulfurtransferase ThiI"/>
    <property type="match status" value="1"/>
</dbReference>
<dbReference type="GO" id="GO:0140741">
    <property type="term" value="F:tRNA-uracil-4 sulfurtransferase activity"/>
    <property type="evidence" value="ECO:0007669"/>
    <property type="project" value="UniProtKB-EC"/>
</dbReference>
<protein>
    <recommendedName>
        <fullName evidence="15 19">Probable tRNA sulfurtransferase</fullName>
        <ecNumber evidence="14 19">2.8.1.4</ecNumber>
    </recommendedName>
    <alternativeName>
        <fullName evidence="16 19">Sulfur carrier protein ThiS sulfurtransferase</fullName>
    </alternativeName>
    <alternativeName>
        <fullName evidence="17 19">Thiamine biosynthesis protein ThiI</fullName>
    </alternativeName>
    <alternativeName>
        <fullName evidence="18 19">tRNA 4-thiouridine synthase</fullName>
    </alternativeName>
</protein>
<feature type="binding site" evidence="19">
    <location>
        <position position="287"/>
    </location>
    <ligand>
        <name>ATP</name>
        <dbReference type="ChEBI" id="CHEBI:30616"/>
    </ligand>
</feature>
<comment type="caution">
    <text evidence="21">The sequence shown here is derived from an EMBL/GenBank/DDBJ whole genome shotgun (WGS) entry which is preliminary data.</text>
</comment>
<evidence type="ECO:0000256" key="19">
    <source>
        <dbReference type="HAMAP-Rule" id="MF_00021"/>
    </source>
</evidence>
<evidence type="ECO:0000256" key="12">
    <source>
        <dbReference type="ARBA" id="ARBA00058382"/>
    </source>
</evidence>
<evidence type="ECO:0000256" key="17">
    <source>
        <dbReference type="ARBA" id="ARBA00077849"/>
    </source>
</evidence>
<evidence type="ECO:0000256" key="9">
    <source>
        <dbReference type="ARBA" id="ARBA00022977"/>
    </source>
</evidence>
<evidence type="ECO:0000256" key="2">
    <source>
        <dbReference type="ARBA" id="ARBA00004948"/>
    </source>
</evidence>
<dbReference type="GO" id="GO:0004810">
    <property type="term" value="F:CCA tRNA nucleotidyltransferase activity"/>
    <property type="evidence" value="ECO:0007669"/>
    <property type="project" value="InterPro"/>
</dbReference>
<reference evidence="21" key="1">
    <citation type="submission" date="2020-10" db="EMBL/GenBank/DDBJ databases">
        <authorList>
            <person name="Gilroy R."/>
        </authorList>
    </citation>
    <scope>NUCLEOTIDE SEQUENCE</scope>
    <source>
        <strain evidence="21">CHK191-8634</strain>
    </source>
</reference>
<comment type="pathway">
    <text evidence="2 19">Cofactor biosynthesis; thiamine diphosphate biosynthesis.</text>
</comment>
<evidence type="ECO:0000256" key="10">
    <source>
        <dbReference type="ARBA" id="ARBA00050570"/>
    </source>
</evidence>
<dbReference type="FunFam" id="3.40.50.620:FF:000053">
    <property type="entry name" value="Probable tRNA sulfurtransferase"/>
    <property type="match status" value="1"/>
</dbReference>